<dbReference type="OrthoDB" id="9812899at2"/>
<dbReference type="Proteomes" id="UP000284322">
    <property type="component" value="Unassembled WGS sequence"/>
</dbReference>
<keyword evidence="4 6" id="KW-1133">Transmembrane helix</keyword>
<feature type="transmembrane region" description="Helical" evidence="6">
    <location>
        <begin position="45"/>
        <end position="62"/>
    </location>
</feature>
<keyword evidence="9" id="KW-1185">Reference proteome</keyword>
<feature type="transmembrane region" description="Helical" evidence="6">
    <location>
        <begin position="82"/>
        <end position="100"/>
    </location>
</feature>
<feature type="transmembrane region" description="Helical" evidence="6">
    <location>
        <begin position="184"/>
        <end position="206"/>
    </location>
</feature>
<feature type="transmembrane region" description="Helical" evidence="6">
    <location>
        <begin position="12"/>
        <end position="33"/>
    </location>
</feature>
<comment type="caution">
    <text evidence="8">The sequence shown here is derived from an EMBL/GenBank/DDBJ whole genome shotgun (WGS) entry which is preliminary data.</text>
</comment>
<feature type="transmembrane region" description="Helical" evidence="6">
    <location>
        <begin position="129"/>
        <end position="146"/>
    </location>
</feature>
<dbReference type="GO" id="GO:0016020">
    <property type="term" value="C:membrane"/>
    <property type="evidence" value="ECO:0007669"/>
    <property type="project" value="UniProtKB-SubCell"/>
</dbReference>
<feature type="domain" description="EamA" evidence="7">
    <location>
        <begin position="16"/>
        <end position="144"/>
    </location>
</feature>
<dbReference type="PANTHER" id="PTHR22911">
    <property type="entry name" value="ACYL-MALONYL CONDENSING ENZYME-RELATED"/>
    <property type="match status" value="1"/>
</dbReference>
<dbReference type="Pfam" id="PF00892">
    <property type="entry name" value="EamA"/>
    <property type="match status" value="2"/>
</dbReference>
<sequence length="307" mass="33438">MQTELPRQRPILALVIRLGAALALAMMLVFVKLGSESGMHLAEILFWRQLPTVPLVIGYLALRGNLGKLKTQRPRVHSKRALYGLVGMFLNFGAVTLLPLAEATTFGFTSAIWAVILSAVLLKETVGPYRWAAVVLGFAGVLVIAQPGHTHIPLFGAAVALGSAFMIALISIQIRDLNRTEEPLTIVFYFALFTLPVLALFLPFIGHWHHTPYQWALLTGLGFTGLFGQLMLTAALRFGPVSSVIVMDYSGLIWATLFGWLFFSNLPPASTWVGAPLIVMAGLIIAYREHKLAIERADTVPPGGVNV</sequence>
<evidence type="ECO:0000256" key="1">
    <source>
        <dbReference type="ARBA" id="ARBA00004141"/>
    </source>
</evidence>
<accession>A0A419R5U6</accession>
<feature type="transmembrane region" description="Helical" evidence="6">
    <location>
        <begin position="152"/>
        <end position="172"/>
    </location>
</feature>
<evidence type="ECO:0000313" key="8">
    <source>
        <dbReference type="EMBL" id="RJX70845.1"/>
    </source>
</evidence>
<evidence type="ECO:0000256" key="5">
    <source>
        <dbReference type="ARBA" id="ARBA00023136"/>
    </source>
</evidence>
<evidence type="ECO:0000256" key="4">
    <source>
        <dbReference type="ARBA" id="ARBA00022989"/>
    </source>
</evidence>
<dbReference type="RefSeq" id="WP_120106543.1">
    <property type="nucleotide sequence ID" value="NZ_RAHJ01000004.1"/>
</dbReference>
<evidence type="ECO:0000256" key="6">
    <source>
        <dbReference type="SAM" id="Phobius"/>
    </source>
</evidence>
<evidence type="ECO:0000256" key="2">
    <source>
        <dbReference type="ARBA" id="ARBA00009853"/>
    </source>
</evidence>
<dbReference type="AlphaFoldDB" id="A0A419R5U6"/>
<evidence type="ECO:0000313" key="9">
    <source>
        <dbReference type="Proteomes" id="UP000284322"/>
    </source>
</evidence>
<dbReference type="EMBL" id="RAHJ01000004">
    <property type="protein sequence ID" value="RJX70845.1"/>
    <property type="molecule type" value="Genomic_DNA"/>
</dbReference>
<feature type="transmembrane region" description="Helical" evidence="6">
    <location>
        <begin position="212"/>
        <end position="232"/>
    </location>
</feature>
<feature type="transmembrane region" description="Helical" evidence="6">
    <location>
        <begin position="244"/>
        <end position="263"/>
    </location>
</feature>
<reference evidence="8 9" key="1">
    <citation type="submission" date="2018-09" db="EMBL/GenBank/DDBJ databases">
        <title>Altererythrobacter sp.Ery1 and Ery12, the genome sequencing of novel strains in genus Alterythrobacter.</title>
        <authorList>
            <person name="Cheng H."/>
            <person name="Wu Y.-H."/>
            <person name="Fang C."/>
            <person name="Xu X.-W."/>
        </authorList>
    </citation>
    <scope>NUCLEOTIDE SEQUENCE [LARGE SCALE GENOMIC DNA]</scope>
    <source>
        <strain evidence="8 9">Ery12</strain>
    </source>
</reference>
<dbReference type="InterPro" id="IPR000620">
    <property type="entry name" value="EamA_dom"/>
</dbReference>
<keyword evidence="5 6" id="KW-0472">Membrane</keyword>
<dbReference type="SUPFAM" id="SSF103481">
    <property type="entry name" value="Multidrug resistance efflux transporter EmrE"/>
    <property type="match status" value="2"/>
</dbReference>
<gene>
    <name evidence="8" type="ORF">D6858_01555</name>
</gene>
<organism evidence="8 9">
    <name type="scientific">Tsuneonella suprasediminis</name>
    <dbReference type="NCBI Taxonomy" id="2306996"/>
    <lineage>
        <taxon>Bacteria</taxon>
        <taxon>Pseudomonadati</taxon>
        <taxon>Pseudomonadota</taxon>
        <taxon>Alphaproteobacteria</taxon>
        <taxon>Sphingomonadales</taxon>
        <taxon>Erythrobacteraceae</taxon>
        <taxon>Tsuneonella</taxon>
    </lineage>
</organism>
<evidence type="ECO:0000256" key="3">
    <source>
        <dbReference type="ARBA" id="ARBA00022692"/>
    </source>
</evidence>
<keyword evidence="3 6" id="KW-0812">Transmembrane</keyword>
<dbReference type="PANTHER" id="PTHR22911:SF6">
    <property type="entry name" value="SOLUTE CARRIER FAMILY 35 MEMBER G1"/>
    <property type="match status" value="1"/>
</dbReference>
<feature type="transmembrane region" description="Helical" evidence="6">
    <location>
        <begin position="269"/>
        <end position="287"/>
    </location>
</feature>
<comment type="subcellular location">
    <subcellularLocation>
        <location evidence="1">Membrane</location>
        <topology evidence="1">Multi-pass membrane protein</topology>
    </subcellularLocation>
</comment>
<dbReference type="InterPro" id="IPR037185">
    <property type="entry name" value="EmrE-like"/>
</dbReference>
<evidence type="ECO:0000259" key="7">
    <source>
        <dbReference type="Pfam" id="PF00892"/>
    </source>
</evidence>
<feature type="domain" description="EamA" evidence="7">
    <location>
        <begin position="155"/>
        <end position="285"/>
    </location>
</feature>
<proteinExistence type="inferred from homology"/>
<feature type="transmembrane region" description="Helical" evidence="6">
    <location>
        <begin position="106"/>
        <end position="122"/>
    </location>
</feature>
<protein>
    <submittedName>
        <fullName evidence="8">DMT family transporter</fullName>
    </submittedName>
</protein>
<comment type="similarity">
    <text evidence="2">Belongs to the drug/metabolite transporter (DMT) superfamily. 10 TMS drug/metabolite exporter (DME) (TC 2.A.7.3) family.</text>
</comment>
<name>A0A419R5U6_9SPHN</name>